<organism evidence="1 2">
    <name type="scientific">Saccharothrix ecbatanensis</name>
    <dbReference type="NCBI Taxonomy" id="1105145"/>
    <lineage>
        <taxon>Bacteria</taxon>
        <taxon>Bacillati</taxon>
        <taxon>Actinomycetota</taxon>
        <taxon>Actinomycetes</taxon>
        <taxon>Pseudonocardiales</taxon>
        <taxon>Pseudonocardiaceae</taxon>
        <taxon>Saccharothrix</taxon>
    </lineage>
</organism>
<evidence type="ECO:0000313" key="2">
    <source>
        <dbReference type="Proteomes" id="UP000552097"/>
    </source>
</evidence>
<reference evidence="1 2" key="1">
    <citation type="submission" date="2020-08" db="EMBL/GenBank/DDBJ databases">
        <title>Sequencing the genomes of 1000 actinobacteria strains.</title>
        <authorList>
            <person name="Klenk H.-P."/>
        </authorList>
    </citation>
    <scope>NUCLEOTIDE SEQUENCE [LARGE SCALE GENOMIC DNA]</scope>
    <source>
        <strain evidence="1 2">DSM 45486</strain>
    </source>
</reference>
<dbReference type="AlphaFoldDB" id="A0A7W9HVL5"/>
<name>A0A7W9HVL5_9PSEU</name>
<sequence>MARSDDVPTSTVVHLPLWAWGGDPLGLMRAAGLQGRLLDRKSGRWQIKTDEAYRNGPPSLVTVHHLAGPRQARPQFGRLAGLAGPALEVSRTPDVQRALERRAKRAERTRDPVDLFSLFQLQATVASRSELPSTAEEIHAGLVDMRLEGDGSVRVFANAGVHVIQRAEELSLRARLASVLLRVEYDDQLRSDDARAVGHARQALRAGGLIFSSSEKLYDGIKFLDPYVVVLRGSLSPAVWSLMATRDLGPLMFSLGRPLAGTKGDAAEMLHLMSVPGATEPVRTPEVSATACSEAVEWWTAQLNEFFGVLTDPAVFSDRTGAYVPVKHTQALLTAEQLFRRVVSIQASHRDANARRVLLYSVLDTLSRLVGRDIDTHSTLSFAEKTLGHLRTVIPPAAAEILLPAAERAVKALKDVQNGFYMLRHFGADELEIADTAGVTRLTKEKAAAEYIKLLRNATHGHGTNRSGRVALTNALLAHHDGSIPDDLPLLGYLYLLDVLVRPDVVRRTLYASGRR</sequence>
<proteinExistence type="predicted"/>
<evidence type="ECO:0000313" key="1">
    <source>
        <dbReference type="EMBL" id="MBB5808824.1"/>
    </source>
</evidence>
<protein>
    <submittedName>
        <fullName evidence="1">Uncharacterized protein</fullName>
    </submittedName>
</protein>
<dbReference type="EMBL" id="JACHMO010000001">
    <property type="protein sequence ID" value="MBB5808824.1"/>
    <property type="molecule type" value="Genomic_DNA"/>
</dbReference>
<dbReference type="RefSeq" id="WP_184928680.1">
    <property type="nucleotide sequence ID" value="NZ_JACHMO010000001.1"/>
</dbReference>
<keyword evidence="2" id="KW-1185">Reference proteome</keyword>
<accession>A0A7W9HVL5</accession>
<gene>
    <name evidence="1" type="ORF">F4560_008592</name>
</gene>
<dbReference type="Proteomes" id="UP000552097">
    <property type="component" value="Unassembled WGS sequence"/>
</dbReference>
<comment type="caution">
    <text evidence="1">The sequence shown here is derived from an EMBL/GenBank/DDBJ whole genome shotgun (WGS) entry which is preliminary data.</text>
</comment>